<protein>
    <recommendedName>
        <fullName evidence="2">Poly(3-hydroxyalkanoate) polymerase subunit PhaE</fullName>
    </recommendedName>
</protein>
<dbReference type="EMBL" id="UINC01000591">
    <property type="protein sequence ID" value="SUZ57990.1"/>
    <property type="molecule type" value="Genomic_DNA"/>
</dbReference>
<dbReference type="GO" id="GO:0042619">
    <property type="term" value="P:poly-hydroxybutyrate biosynthetic process"/>
    <property type="evidence" value="ECO:0007669"/>
    <property type="project" value="UniProtKB-KW"/>
</dbReference>
<organism evidence="5">
    <name type="scientific">marine metagenome</name>
    <dbReference type="NCBI Taxonomy" id="408172"/>
    <lineage>
        <taxon>unclassified sequences</taxon>
        <taxon>metagenomes</taxon>
        <taxon>ecological metagenomes</taxon>
    </lineage>
</organism>
<keyword evidence="3" id="KW-0583">PHB biosynthesis</keyword>
<name>A0A381NTV0_9ZZZZ</name>
<dbReference type="UniPathway" id="UPA00917"/>
<evidence type="ECO:0000313" key="5">
    <source>
        <dbReference type="EMBL" id="SUZ57990.1"/>
    </source>
</evidence>
<proteinExistence type="predicted"/>
<dbReference type="SUPFAM" id="SSF56672">
    <property type="entry name" value="DNA/RNA polymerases"/>
    <property type="match status" value="1"/>
</dbReference>
<evidence type="ECO:0000256" key="4">
    <source>
        <dbReference type="SAM" id="Coils"/>
    </source>
</evidence>
<evidence type="ECO:0000256" key="2">
    <source>
        <dbReference type="ARBA" id="ARBA00019066"/>
    </source>
</evidence>
<reference evidence="5" key="1">
    <citation type="submission" date="2018-05" db="EMBL/GenBank/DDBJ databases">
        <authorList>
            <person name="Lanie J.A."/>
            <person name="Ng W.-L."/>
            <person name="Kazmierczak K.M."/>
            <person name="Andrzejewski T.M."/>
            <person name="Davidsen T.M."/>
            <person name="Wayne K.J."/>
            <person name="Tettelin H."/>
            <person name="Glass J.I."/>
            <person name="Rusch D."/>
            <person name="Podicherti R."/>
            <person name="Tsui H.-C.T."/>
            <person name="Winkler M.E."/>
        </authorList>
    </citation>
    <scope>NUCLEOTIDE SEQUENCE</scope>
</reference>
<accession>A0A381NTV0</accession>
<evidence type="ECO:0000256" key="1">
    <source>
        <dbReference type="ARBA" id="ARBA00004683"/>
    </source>
</evidence>
<dbReference type="Pfam" id="PF14520">
    <property type="entry name" value="HHH_5"/>
    <property type="match status" value="1"/>
</dbReference>
<dbReference type="Gene3D" id="1.10.150.20">
    <property type="entry name" value="5' to 3' exonuclease, C-terminal subdomain"/>
    <property type="match status" value="1"/>
</dbReference>
<dbReference type="NCBIfam" id="TIGR01834">
    <property type="entry name" value="PHA_synth_III_E"/>
    <property type="match status" value="1"/>
</dbReference>
<dbReference type="InterPro" id="IPR010123">
    <property type="entry name" value="PHA_synth_III_E"/>
</dbReference>
<comment type="pathway">
    <text evidence="1">Biopolymer metabolism; poly-(R)-3-hydroxybutanoate biosynthesis.</text>
</comment>
<dbReference type="AlphaFoldDB" id="A0A381NTV0"/>
<evidence type="ECO:0000256" key="3">
    <source>
        <dbReference type="ARBA" id="ARBA00022752"/>
    </source>
</evidence>
<dbReference type="Pfam" id="PF09712">
    <property type="entry name" value="PHA_synth_III_E"/>
    <property type="match status" value="1"/>
</dbReference>
<dbReference type="InterPro" id="IPR043502">
    <property type="entry name" value="DNA/RNA_pol_sf"/>
</dbReference>
<sequence length="412" mass="46994">MSANDDWNSDWLKTQQHFWQSWANMAGKSGPNVSTIGSNPFSPDWSQSLDQWWRLVSPQTSDPVSEMFQRVVDTGKNFNKMAEQGFSFGQKQPQEDLVQSWLENIQNGFESWIKQISSNKNTLFSNNDSLIPEWMGLNKGALEIWDSLANSIGLGGVPEIPGLDKGKVELSRLLKSPALGQWREHQQQLQTIAQLMIEFQEADQIYKLAFAQMGVRSIEALRQRLTDETNKGIKVSTVREFYDLWVDVNEEVYSEFAMTDEYQVIHGDFVNSLMALRKETNALTEKLYKAVNLPTRSEINTINKRLQEQRRENIQLRSEIKKLAKQIASETKKTHVTTATVNSTLKEHKDLSTIKGVGPKLVEKLHTQGIKTLEQIAKMKTAELEALDKQIGGKGRVLRDQWATQAKQLIKQ</sequence>
<feature type="coiled-coil region" evidence="4">
    <location>
        <begin position="299"/>
        <end position="333"/>
    </location>
</feature>
<gene>
    <name evidence="5" type="ORF">METZ01_LOCUS10844</name>
</gene>
<keyword evidence="4" id="KW-0175">Coiled coil</keyword>